<evidence type="ECO:0000256" key="2">
    <source>
        <dbReference type="ARBA" id="ARBA00022525"/>
    </source>
</evidence>
<evidence type="ECO:0000313" key="8">
    <source>
        <dbReference type="EMBL" id="EGZ10074.1"/>
    </source>
</evidence>
<evidence type="ECO:0000256" key="6">
    <source>
        <dbReference type="ARBA" id="ARBA00023180"/>
    </source>
</evidence>
<dbReference type="SMR" id="G5A334"/>
<dbReference type="InterPro" id="IPR009003">
    <property type="entry name" value="Peptidase_S1_PA"/>
</dbReference>
<dbReference type="InterPro" id="IPR001254">
    <property type="entry name" value="Trypsin_dom"/>
</dbReference>
<dbReference type="InterPro" id="IPR043504">
    <property type="entry name" value="Peptidase_S1_PA_chymotrypsin"/>
</dbReference>
<evidence type="ECO:0000259" key="7">
    <source>
        <dbReference type="PROSITE" id="PS50240"/>
    </source>
</evidence>
<dbReference type="PROSITE" id="PS50240">
    <property type="entry name" value="TRYPSIN_DOM"/>
    <property type="match status" value="1"/>
</dbReference>
<dbReference type="GeneID" id="20639194"/>
<dbReference type="GO" id="GO:0006508">
    <property type="term" value="P:proteolysis"/>
    <property type="evidence" value="ECO:0007669"/>
    <property type="project" value="UniProtKB-KW"/>
</dbReference>
<proteinExistence type="predicted"/>
<evidence type="ECO:0000256" key="4">
    <source>
        <dbReference type="ARBA" id="ARBA00023026"/>
    </source>
</evidence>
<comment type="subcellular location">
    <subcellularLocation>
        <location evidence="1">Secreted</location>
    </subcellularLocation>
</comment>
<keyword evidence="8" id="KW-0645">Protease</keyword>
<dbReference type="EMBL" id="JH159159">
    <property type="protein sequence ID" value="EGZ10074.1"/>
    <property type="molecule type" value="Genomic_DNA"/>
</dbReference>
<dbReference type="KEGG" id="psoj:PHYSODRAFT_260570"/>
<dbReference type="InParanoid" id="G5A334"/>
<name>G5A334_PHYSP</name>
<dbReference type="InterPro" id="IPR033116">
    <property type="entry name" value="TRYPSIN_SER"/>
</dbReference>
<dbReference type="InterPro" id="IPR050430">
    <property type="entry name" value="Peptidase_S1"/>
</dbReference>
<organism evidence="8 9">
    <name type="scientific">Phytophthora sojae (strain P6497)</name>
    <name type="common">Soybean stem and root rot agent</name>
    <name type="synonym">Phytophthora megasperma f. sp. glycines</name>
    <dbReference type="NCBI Taxonomy" id="1094619"/>
    <lineage>
        <taxon>Eukaryota</taxon>
        <taxon>Sar</taxon>
        <taxon>Stramenopiles</taxon>
        <taxon>Oomycota</taxon>
        <taxon>Peronosporomycetes</taxon>
        <taxon>Peronosporales</taxon>
        <taxon>Peronosporaceae</taxon>
        <taxon>Phytophthora</taxon>
    </lineage>
</organism>
<evidence type="ECO:0000256" key="5">
    <source>
        <dbReference type="ARBA" id="ARBA00023157"/>
    </source>
</evidence>
<keyword evidence="3" id="KW-0732">Signal</keyword>
<dbReference type="AlphaFoldDB" id="G5A334"/>
<keyword evidence="4" id="KW-0843">Virulence</keyword>
<gene>
    <name evidence="8" type="ORF">PHYSODRAFT_260570</name>
</gene>
<dbReference type="GO" id="GO:0005576">
    <property type="term" value="C:extracellular region"/>
    <property type="evidence" value="ECO:0007669"/>
    <property type="project" value="UniProtKB-SubCell"/>
</dbReference>
<feature type="non-terminal residue" evidence="8">
    <location>
        <position position="51"/>
    </location>
</feature>
<reference evidence="8 9" key="1">
    <citation type="journal article" date="2006" name="Science">
        <title>Phytophthora genome sequences uncover evolutionary origins and mechanisms of pathogenesis.</title>
        <authorList>
            <person name="Tyler B.M."/>
            <person name="Tripathy S."/>
            <person name="Zhang X."/>
            <person name="Dehal P."/>
            <person name="Jiang R.H."/>
            <person name="Aerts A."/>
            <person name="Arredondo F.D."/>
            <person name="Baxter L."/>
            <person name="Bensasson D."/>
            <person name="Beynon J.L."/>
            <person name="Chapman J."/>
            <person name="Damasceno C.M."/>
            <person name="Dorrance A.E."/>
            <person name="Dou D."/>
            <person name="Dickerman A.W."/>
            <person name="Dubchak I.L."/>
            <person name="Garbelotto M."/>
            <person name="Gijzen M."/>
            <person name="Gordon S.G."/>
            <person name="Govers F."/>
            <person name="Grunwald N.J."/>
            <person name="Huang W."/>
            <person name="Ivors K.L."/>
            <person name="Jones R.W."/>
            <person name="Kamoun S."/>
            <person name="Krampis K."/>
            <person name="Lamour K.H."/>
            <person name="Lee M.K."/>
            <person name="McDonald W.H."/>
            <person name="Medina M."/>
            <person name="Meijer H.J."/>
            <person name="Nordberg E.K."/>
            <person name="Maclean D.J."/>
            <person name="Ospina-Giraldo M.D."/>
            <person name="Morris P.F."/>
            <person name="Phuntumart V."/>
            <person name="Putnam N.H."/>
            <person name="Rash S."/>
            <person name="Rose J.K."/>
            <person name="Sakihama Y."/>
            <person name="Salamov A.A."/>
            <person name="Savidor A."/>
            <person name="Scheuring C.F."/>
            <person name="Smith B.M."/>
            <person name="Sobral B.W."/>
            <person name="Terry A."/>
            <person name="Torto-Alalibo T.A."/>
            <person name="Win J."/>
            <person name="Xu Z."/>
            <person name="Zhang H."/>
            <person name="Grigoriev I.V."/>
            <person name="Rokhsar D.S."/>
            <person name="Boore J.L."/>
        </authorList>
    </citation>
    <scope>NUCLEOTIDE SEQUENCE [LARGE SCALE GENOMIC DNA]</scope>
    <source>
        <strain evidence="8 9">P6497</strain>
    </source>
</reference>
<dbReference type="PANTHER" id="PTHR24276:SF98">
    <property type="entry name" value="FI18310P1-RELATED"/>
    <property type="match status" value="1"/>
</dbReference>
<dbReference type="GO" id="GO:0004252">
    <property type="term" value="F:serine-type endopeptidase activity"/>
    <property type="evidence" value="ECO:0007669"/>
    <property type="project" value="InterPro"/>
</dbReference>
<dbReference type="PANTHER" id="PTHR24276">
    <property type="entry name" value="POLYSERASE-RELATED"/>
    <property type="match status" value="1"/>
</dbReference>
<keyword evidence="9" id="KW-1185">Reference proteome</keyword>
<keyword evidence="6" id="KW-0325">Glycoprotein</keyword>
<evidence type="ECO:0000256" key="1">
    <source>
        <dbReference type="ARBA" id="ARBA00004613"/>
    </source>
</evidence>
<dbReference type="SUPFAM" id="SSF50494">
    <property type="entry name" value="Trypsin-like serine proteases"/>
    <property type="match status" value="1"/>
</dbReference>
<sequence>TDSAMCAGVGDGKDASKGESGGPLIANGVLVGIVSSGAENCGEMPGLYTRV</sequence>
<feature type="non-terminal residue" evidence="8">
    <location>
        <position position="1"/>
    </location>
</feature>
<keyword evidence="2" id="KW-0964">Secreted</keyword>
<dbReference type="Pfam" id="PF00089">
    <property type="entry name" value="Trypsin"/>
    <property type="match status" value="1"/>
</dbReference>
<dbReference type="STRING" id="1094619.G5A334"/>
<keyword evidence="8" id="KW-0378">Hydrolase</keyword>
<dbReference type="RefSeq" id="XP_009534935.1">
    <property type="nucleotide sequence ID" value="XM_009536640.1"/>
</dbReference>
<evidence type="ECO:0000256" key="3">
    <source>
        <dbReference type="ARBA" id="ARBA00022729"/>
    </source>
</evidence>
<protein>
    <submittedName>
        <fullName evidence="8">Serine protease trypsin-like protein</fullName>
    </submittedName>
</protein>
<feature type="domain" description="Peptidase S1" evidence="7">
    <location>
        <begin position="1"/>
        <end position="51"/>
    </location>
</feature>
<dbReference type="Proteomes" id="UP000002640">
    <property type="component" value="Unassembled WGS sequence"/>
</dbReference>
<keyword evidence="5" id="KW-1015">Disulfide bond</keyword>
<dbReference type="Gene3D" id="2.40.10.10">
    <property type="entry name" value="Trypsin-like serine proteases"/>
    <property type="match status" value="1"/>
</dbReference>
<dbReference type="PROSITE" id="PS00135">
    <property type="entry name" value="TRYPSIN_SER"/>
    <property type="match status" value="1"/>
</dbReference>
<evidence type="ECO:0000313" key="9">
    <source>
        <dbReference type="Proteomes" id="UP000002640"/>
    </source>
</evidence>
<accession>G5A334</accession>